<dbReference type="AlphaFoldDB" id="A0A3D3R7W6"/>
<evidence type="ECO:0000313" key="1">
    <source>
        <dbReference type="EMBL" id="HCO24198.1"/>
    </source>
</evidence>
<name>A0A3D3R7W6_9PLAN</name>
<gene>
    <name evidence="1" type="ORF">DIT97_14565</name>
</gene>
<organism evidence="1 2">
    <name type="scientific">Gimesia maris</name>
    <dbReference type="NCBI Taxonomy" id="122"/>
    <lineage>
        <taxon>Bacteria</taxon>
        <taxon>Pseudomonadati</taxon>
        <taxon>Planctomycetota</taxon>
        <taxon>Planctomycetia</taxon>
        <taxon>Planctomycetales</taxon>
        <taxon>Planctomycetaceae</taxon>
        <taxon>Gimesia</taxon>
    </lineage>
</organism>
<dbReference type="Proteomes" id="UP000263642">
    <property type="component" value="Unassembled WGS sequence"/>
</dbReference>
<dbReference type="EMBL" id="DQAY01000083">
    <property type="protein sequence ID" value="HCO24198.1"/>
    <property type="molecule type" value="Genomic_DNA"/>
</dbReference>
<evidence type="ECO:0000313" key="2">
    <source>
        <dbReference type="Proteomes" id="UP000263642"/>
    </source>
</evidence>
<proteinExistence type="predicted"/>
<sequence>MNQKIKFAFDPYNLRESVLPFRGIYDLKKMLELLDEYYCTPNVLFNLLPQCITKANCAQKIAYLQQKADPDTFSFIVTNSRRLDLDEVGYLNSGDWYAHVVIDGKLDPRFLEGIKVLRSFFSDKKWDSFDFVGDRPIRPFDDSMYKKKYQHLLNKDEFKKNCQEHFPDEEEQNRGSKR</sequence>
<reference evidence="1 2" key="1">
    <citation type="journal article" date="2018" name="Nat. Biotechnol.">
        <title>A standardized bacterial taxonomy based on genome phylogeny substantially revises the tree of life.</title>
        <authorList>
            <person name="Parks D.H."/>
            <person name="Chuvochina M."/>
            <person name="Waite D.W."/>
            <person name="Rinke C."/>
            <person name="Skarshewski A."/>
            <person name="Chaumeil P.A."/>
            <person name="Hugenholtz P."/>
        </authorList>
    </citation>
    <scope>NUCLEOTIDE SEQUENCE [LARGE SCALE GENOMIC DNA]</scope>
    <source>
        <strain evidence="1">UBA9375</strain>
    </source>
</reference>
<comment type="caution">
    <text evidence="1">The sequence shown here is derived from an EMBL/GenBank/DDBJ whole genome shotgun (WGS) entry which is preliminary data.</text>
</comment>
<protein>
    <submittedName>
        <fullName evidence="1">Uncharacterized protein</fullName>
    </submittedName>
</protein>
<accession>A0A3D3R7W6</accession>